<dbReference type="PANTHER" id="PTHR44196:SF1">
    <property type="entry name" value="DEHYDROGENASE_REDUCTASE SDR FAMILY MEMBER 7B"/>
    <property type="match status" value="1"/>
</dbReference>
<comment type="caution">
    <text evidence="5">The sequence shown here is derived from an EMBL/GenBank/DDBJ whole genome shotgun (WGS) entry which is preliminary data.</text>
</comment>
<dbReference type="InterPro" id="IPR020904">
    <property type="entry name" value="Sc_DH/Rdtase_CS"/>
</dbReference>
<evidence type="ECO:0000256" key="3">
    <source>
        <dbReference type="RuleBase" id="RU000363"/>
    </source>
</evidence>
<dbReference type="SMART" id="SM00822">
    <property type="entry name" value="PKS_KR"/>
    <property type="match status" value="1"/>
</dbReference>
<protein>
    <submittedName>
        <fullName evidence="5">Short chain dehydrogenase</fullName>
    </submittedName>
</protein>
<sequence length="263" mass="28596">MKSSPTVWITGASSGIGKALAHAWSHHGARLILSARREDALHAVREQCAHPEHHHVLPLDLAVPESLQTAVDEATAVHSTIDVLINNGGISQRATAQDTDMAVVRRIMEVNFFGAVALTKALLPHFIEQGHGHIGVISSIVGMFSTPKRTAYAASKHALHGYFDGLRAEVYDQGLRVTLICPGYVQTDVSRNALTADGSSYGILSDSIRNGMDPDACATSIIRALHEERDEVYIGGVETYVVYLKRFLPPALFNQLIRRVDTT</sequence>
<dbReference type="PRINTS" id="PR00081">
    <property type="entry name" value="GDHRDH"/>
</dbReference>
<comment type="similarity">
    <text evidence="1 3">Belongs to the short-chain dehydrogenases/reductases (SDR) family.</text>
</comment>
<name>A0A2H3P3V4_9BACT</name>
<evidence type="ECO:0000313" key="6">
    <source>
        <dbReference type="Proteomes" id="UP000221024"/>
    </source>
</evidence>
<dbReference type="Pfam" id="PF00106">
    <property type="entry name" value="adh_short"/>
    <property type="match status" value="1"/>
</dbReference>
<dbReference type="SUPFAM" id="SSF51735">
    <property type="entry name" value="NAD(P)-binding Rossmann-fold domains"/>
    <property type="match status" value="1"/>
</dbReference>
<dbReference type="EMBL" id="PDEP01000017">
    <property type="protein sequence ID" value="PEN05023.1"/>
    <property type="molecule type" value="Genomic_DNA"/>
</dbReference>
<organism evidence="5 6">
    <name type="scientific">Longimonas halophila</name>
    <dbReference type="NCBI Taxonomy" id="1469170"/>
    <lineage>
        <taxon>Bacteria</taxon>
        <taxon>Pseudomonadati</taxon>
        <taxon>Rhodothermota</taxon>
        <taxon>Rhodothermia</taxon>
        <taxon>Rhodothermales</taxon>
        <taxon>Salisaetaceae</taxon>
        <taxon>Longimonas</taxon>
    </lineage>
</organism>
<evidence type="ECO:0000256" key="1">
    <source>
        <dbReference type="ARBA" id="ARBA00006484"/>
    </source>
</evidence>
<feature type="domain" description="Ketoreductase" evidence="4">
    <location>
        <begin position="5"/>
        <end position="188"/>
    </location>
</feature>
<dbReference type="CDD" id="cd05332">
    <property type="entry name" value="11beta-HSD1_like_SDR_c"/>
    <property type="match status" value="1"/>
</dbReference>
<dbReference type="InterPro" id="IPR057326">
    <property type="entry name" value="KR_dom"/>
</dbReference>
<dbReference type="Proteomes" id="UP000221024">
    <property type="component" value="Unassembled WGS sequence"/>
</dbReference>
<reference evidence="5 6" key="1">
    <citation type="submission" date="2017-10" db="EMBL/GenBank/DDBJ databases">
        <title>Draft genome of Longimonas halophila.</title>
        <authorList>
            <person name="Goh K.M."/>
            <person name="Shamsir M.S."/>
            <person name="Lim S.W."/>
        </authorList>
    </citation>
    <scope>NUCLEOTIDE SEQUENCE [LARGE SCALE GENOMIC DNA]</scope>
    <source>
        <strain evidence="5 6">KCTC 42399</strain>
    </source>
</reference>
<dbReference type="PANTHER" id="PTHR44196">
    <property type="entry name" value="DEHYDROGENASE/REDUCTASE SDR FAMILY MEMBER 7B"/>
    <property type="match status" value="1"/>
</dbReference>
<gene>
    <name evidence="5" type="ORF">CRI93_13995</name>
</gene>
<evidence type="ECO:0000313" key="5">
    <source>
        <dbReference type="EMBL" id="PEN05023.1"/>
    </source>
</evidence>
<dbReference type="NCBIfam" id="NF004825">
    <property type="entry name" value="PRK06181.1"/>
    <property type="match status" value="1"/>
</dbReference>
<dbReference type="GO" id="GO:0016020">
    <property type="term" value="C:membrane"/>
    <property type="evidence" value="ECO:0007669"/>
    <property type="project" value="TreeGrafter"/>
</dbReference>
<keyword evidence="6" id="KW-1185">Reference proteome</keyword>
<keyword evidence="2" id="KW-0560">Oxidoreductase</keyword>
<dbReference type="OrthoDB" id="822355at2"/>
<dbReference type="AlphaFoldDB" id="A0A2H3P3V4"/>
<dbReference type="Gene3D" id="3.40.50.720">
    <property type="entry name" value="NAD(P)-binding Rossmann-like Domain"/>
    <property type="match status" value="1"/>
</dbReference>
<evidence type="ECO:0000256" key="2">
    <source>
        <dbReference type="ARBA" id="ARBA00023002"/>
    </source>
</evidence>
<dbReference type="InterPro" id="IPR002347">
    <property type="entry name" value="SDR_fam"/>
</dbReference>
<dbReference type="InterPro" id="IPR036291">
    <property type="entry name" value="NAD(P)-bd_dom_sf"/>
</dbReference>
<evidence type="ECO:0000259" key="4">
    <source>
        <dbReference type="SMART" id="SM00822"/>
    </source>
</evidence>
<dbReference type="PROSITE" id="PS00061">
    <property type="entry name" value="ADH_SHORT"/>
    <property type="match status" value="1"/>
</dbReference>
<dbReference type="RefSeq" id="WP_098063269.1">
    <property type="nucleotide sequence ID" value="NZ_PDEP01000017.1"/>
</dbReference>
<dbReference type="GO" id="GO:0016491">
    <property type="term" value="F:oxidoreductase activity"/>
    <property type="evidence" value="ECO:0007669"/>
    <property type="project" value="UniProtKB-KW"/>
</dbReference>
<accession>A0A2H3P3V4</accession>
<dbReference type="PRINTS" id="PR00080">
    <property type="entry name" value="SDRFAMILY"/>
</dbReference>
<proteinExistence type="inferred from homology"/>